<dbReference type="AlphaFoldDB" id="A0A0L6VK08"/>
<organism evidence="1 2">
    <name type="scientific">Puccinia sorghi</name>
    <dbReference type="NCBI Taxonomy" id="27349"/>
    <lineage>
        <taxon>Eukaryota</taxon>
        <taxon>Fungi</taxon>
        <taxon>Dikarya</taxon>
        <taxon>Basidiomycota</taxon>
        <taxon>Pucciniomycotina</taxon>
        <taxon>Pucciniomycetes</taxon>
        <taxon>Pucciniales</taxon>
        <taxon>Pucciniaceae</taxon>
        <taxon>Puccinia</taxon>
    </lineage>
</organism>
<reference evidence="1 2" key="1">
    <citation type="submission" date="2015-08" db="EMBL/GenBank/DDBJ databases">
        <title>Next Generation Sequencing and Analysis of the Genome of Puccinia sorghi L Schw, the Causal Agent of Maize Common Rust.</title>
        <authorList>
            <person name="Rochi L."/>
            <person name="Burguener G."/>
            <person name="Darino M."/>
            <person name="Turjanski A."/>
            <person name="Kreff E."/>
            <person name="Dieguez M.J."/>
            <person name="Sacco F."/>
        </authorList>
    </citation>
    <scope>NUCLEOTIDE SEQUENCE [LARGE SCALE GENOMIC DNA]</scope>
    <source>
        <strain evidence="1 2">RO10H11247</strain>
    </source>
</reference>
<keyword evidence="2" id="KW-1185">Reference proteome</keyword>
<gene>
    <name evidence="1" type="ORF">VP01_14511g1</name>
</gene>
<evidence type="ECO:0000313" key="1">
    <source>
        <dbReference type="EMBL" id="KNZ61103.1"/>
    </source>
</evidence>
<feature type="non-terminal residue" evidence="1">
    <location>
        <position position="1"/>
    </location>
</feature>
<dbReference type="OrthoDB" id="2517720at2759"/>
<dbReference type="Pfam" id="PF14223">
    <property type="entry name" value="Retrotran_gag_2"/>
    <property type="match status" value="1"/>
</dbReference>
<dbReference type="VEuPathDB" id="FungiDB:VP01_14511g1"/>
<evidence type="ECO:0000313" key="2">
    <source>
        <dbReference type="Proteomes" id="UP000037035"/>
    </source>
</evidence>
<sequence>DDALLIWKSINEYFASQHAANRARVWNNFSYLEFNSADVLGLVTKTKAAIEQLHEVGINCEPNILAFEIIKKLPKTPEFIGISTSITQSGATITADLVIDHLQLHANQLSIDRNSSVGSSTNKQVSLFTDASGKCK</sequence>
<dbReference type="Proteomes" id="UP000037035">
    <property type="component" value="Unassembled WGS sequence"/>
</dbReference>
<dbReference type="EMBL" id="LAVV01005012">
    <property type="protein sequence ID" value="KNZ61103.1"/>
    <property type="molecule type" value="Genomic_DNA"/>
</dbReference>
<name>A0A0L6VK08_9BASI</name>
<proteinExistence type="predicted"/>
<accession>A0A0L6VK08</accession>
<comment type="caution">
    <text evidence="1">The sequence shown here is derived from an EMBL/GenBank/DDBJ whole genome shotgun (WGS) entry which is preliminary data.</text>
</comment>
<protein>
    <submittedName>
        <fullName evidence="1">Uncharacterized protein</fullName>
    </submittedName>
</protein>